<keyword evidence="2" id="KW-0813">Transport</keyword>
<evidence type="ECO:0000256" key="1">
    <source>
        <dbReference type="ARBA" id="ARBA00004141"/>
    </source>
</evidence>
<feature type="transmembrane region" description="Helical" evidence="10">
    <location>
        <begin position="563"/>
        <end position="584"/>
    </location>
</feature>
<evidence type="ECO:0008006" key="15">
    <source>
        <dbReference type="Google" id="ProtNLM"/>
    </source>
</evidence>
<dbReference type="GO" id="GO:0005524">
    <property type="term" value="F:ATP binding"/>
    <property type="evidence" value="ECO:0007669"/>
    <property type="project" value="UniProtKB-KW"/>
</dbReference>
<feature type="region of interest" description="Disordered" evidence="9">
    <location>
        <begin position="1002"/>
        <end position="1031"/>
    </location>
</feature>
<evidence type="ECO:0000256" key="8">
    <source>
        <dbReference type="ARBA" id="ARBA00023136"/>
    </source>
</evidence>
<feature type="transmembrane region" description="Helical" evidence="10">
    <location>
        <begin position="1294"/>
        <end position="1312"/>
    </location>
</feature>
<evidence type="ECO:0000256" key="3">
    <source>
        <dbReference type="ARBA" id="ARBA00022692"/>
    </source>
</evidence>
<feature type="transmembrane region" description="Helical" evidence="10">
    <location>
        <begin position="219"/>
        <end position="237"/>
    </location>
</feature>
<feature type="transmembrane region" description="Helical" evidence="10">
    <location>
        <begin position="257"/>
        <end position="278"/>
    </location>
</feature>
<proteinExistence type="predicted"/>
<dbReference type="SUPFAM" id="SSF52540">
    <property type="entry name" value="P-loop containing nucleoside triphosphate hydrolases"/>
    <property type="match status" value="2"/>
</dbReference>
<dbReference type="InterPro" id="IPR003439">
    <property type="entry name" value="ABC_transporter-like_ATP-bd"/>
</dbReference>
<name>A0A8H3TQ85_9TREE</name>
<reference evidence="13" key="1">
    <citation type="submission" date="2020-07" db="EMBL/GenBank/DDBJ databases">
        <title>Draft Genome Sequence of a Deep-Sea Yeast, Naganishia (Cryptococcus) liquefaciens strain N6.</title>
        <authorList>
            <person name="Han Y.W."/>
            <person name="Kajitani R."/>
            <person name="Morimoto H."/>
            <person name="Parhat M."/>
            <person name="Tsubouchi H."/>
            <person name="Bakenova O."/>
            <person name="Ogata M."/>
            <person name="Argunhan B."/>
            <person name="Aoki R."/>
            <person name="Kajiwara S."/>
            <person name="Itoh T."/>
            <person name="Iwasaki H."/>
        </authorList>
    </citation>
    <scope>NUCLEOTIDE SEQUENCE</scope>
    <source>
        <strain evidence="13">N6</strain>
    </source>
</reference>
<dbReference type="InterPro" id="IPR011527">
    <property type="entry name" value="ABC1_TM_dom"/>
</dbReference>
<feature type="transmembrane region" description="Helical" evidence="10">
    <location>
        <begin position="38"/>
        <end position="58"/>
    </location>
</feature>
<keyword evidence="7 10" id="KW-1133">Transmembrane helix</keyword>
<feature type="transmembrane region" description="Helical" evidence="10">
    <location>
        <begin position="1181"/>
        <end position="1201"/>
    </location>
</feature>
<dbReference type="GO" id="GO:0016887">
    <property type="term" value="F:ATP hydrolysis activity"/>
    <property type="evidence" value="ECO:0007669"/>
    <property type="project" value="InterPro"/>
</dbReference>
<evidence type="ECO:0000256" key="10">
    <source>
        <dbReference type="SAM" id="Phobius"/>
    </source>
</evidence>
<dbReference type="PROSITE" id="PS50893">
    <property type="entry name" value="ABC_TRANSPORTER_2"/>
    <property type="match status" value="2"/>
</dbReference>
<feature type="domain" description="ABC transporter" evidence="11">
    <location>
        <begin position="1385"/>
        <end position="1622"/>
    </location>
</feature>
<dbReference type="PANTHER" id="PTHR24223">
    <property type="entry name" value="ATP-BINDING CASSETTE SUB-FAMILY C"/>
    <property type="match status" value="1"/>
</dbReference>
<dbReference type="OrthoDB" id="6500128at2759"/>
<dbReference type="InterPro" id="IPR003593">
    <property type="entry name" value="AAA+_ATPase"/>
</dbReference>
<dbReference type="CDD" id="cd03244">
    <property type="entry name" value="ABCC_MRP_domain2"/>
    <property type="match status" value="1"/>
</dbReference>
<dbReference type="Gene3D" id="1.20.1560.10">
    <property type="entry name" value="ABC transporter type 1, transmembrane domain"/>
    <property type="match status" value="2"/>
</dbReference>
<comment type="subcellular location">
    <subcellularLocation>
        <location evidence="1">Membrane</location>
        <topology evidence="1">Multi-pass membrane protein</topology>
    </subcellularLocation>
</comment>
<evidence type="ECO:0000259" key="12">
    <source>
        <dbReference type="PROSITE" id="PS50929"/>
    </source>
</evidence>
<feature type="compositionally biased region" description="Basic and acidic residues" evidence="9">
    <location>
        <begin position="1019"/>
        <end position="1031"/>
    </location>
</feature>
<protein>
    <recommendedName>
        <fullName evidence="15">ATP-binding cassette domain-containing protein</fullName>
    </recommendedName>
</protein>
<dbReference type="EMBL" id="BLZA01000011">
    <property type="protein sequence ID" value="GHJ85381.1"/>
    <property type="molecule type" value="Genomic_DNA"/>
</dbReference>
<dbReference type="InterPro" id="IPR027417">
    <property type="entry name" value="P-loop_NTPase"/>
</dbReference>
<keyword evidence="14" id="KW-1185">Reference proteome</keyword>
<dbReference type="GO" id="GO:0016020">
    <property type="term" value="C:membrane"/>
    <property type="evidence" value="ECO:0007669"/>
    <property type="project" value="UniProtKB-SubCell"/>
</dbReference>
<dbReference type="Pfam" id="PF00005">
    <property type="entry name" value="ABC_tran"/>
    <property type="match status" value="2"/>
</dbReference>
<dbReference type="InterPro" id="IPR036640">
    <property type="entry name" value="ABC1_TM_sf"/>
</dbReference>
<comment type="caution">
    <text evidence="13">The sequence shown here is derived from an EMBL/GenBank/DDBJ whole genome shotgun (WGS) entry which is preliminary data.</text>
</comment>
<feature type="transmembrane region" description="Helical" evidence="10">
    <location>
        <begin position="1207"/>
        <end position="1225"/>
    </location>
</feature>
<dbReference type="PROSITE" id="PS00211">
    <property type="entry name" value="ABC_TRANSPORTER_1"/>
    <property type="match status" value="2"/>
</dbReference>
<evidence type="ECO:0000256" key="2">
    <source>
        <dbReference type="ARBA" id="ARBA00022448"/>
    </source>
</evidence>
<evidence type="ECO:0000256" key="5">
    <source>
        <dbReference type="ARBA" id="ARBA00022741"/>
    </source>
</evidence>
<feature type="region of interest" description="Disordered" evidence="9">
    <location>
        <begin position="158"/>
        <end position="178"/>
    </location>
</feature>
<dbReference type="SMART" id="SM00382">
    <property type="entry name" value="AAA"/>
    <property type="match status" value="2"/>
</dbReference>
<dbReference type="FunFam" id="1.20.1560.10:FF:000013">
    <property type="entry name" value="ABC transporter C family member 2"/>
    <property type="match status" value="1"/>
</dbReference>
<evidence type="ECO:0000256" key="4">
    <source>
        <dbReference type="ARBA" id="ARBA00022737"/>
    </source>
</evidence>
<organism evidence="13 14">
    <name type="scientific">Naganishia liquefaciens</name>
    <dbReference type="NCBI Taxonomy" id="104408"/>
    <lineage>
        <taxon>Eukaryota</taxon>
        <taxon>Fungi</taxon>
        <taxon>Dikarya</taxon>
        <taxon>Basidiomycota</taxon>
        <taxon>Agaricomycotina</taxon>
        <taxon>Tremellomycetes</taxon>
        <taxon>Filobasidiales</taxon>
        <taxon>Filobasidiaceae</taxon>
        <taxon>Naganishia</taxon>
    </lineage>
</organism>
<feature type="domain" description="ABC transmembrane type-1" evidence="12">
    <location>
        <begin position="1069"/>
        <end position="1333"/>
    </location>
</feature>
<dbReference type="PROSITE" id="PS50929">
    <property type="entry name" value="ABC_TM1F"/>
    <property type="match status" value="2"/>
</dbReference>
<feature type="transmembrane region" description="Helical" evidence="10">
    <location>
        <begin position="1107"/>
        <end position="1133"/>
    </location>
</feature>
<keyword evidence="4" id="KW-0677">Repeat</keyword>
<feature type="compositionally biased region" description="Basic residues" evidence="9">
    <location>
        <begin position="163"/>
        <end position="176"/>
    </location>
</feature>
<feature type="transmembrane region" description="Helical" evidence="10">
    <location>
        <begin position="191"/>
        <end position="210"/>
    </location>
</feature>
<keyword evidence="3 10" id="KW-0812">Transmembrane</keyword>
<gene>
    <name evidence="13" type="ORF">NliqN6_1783</name>
</gene>
<keyword evidence="6" id="KW-0067">ATP-binding</keyword>
<feature type="transmembrane region" description="Helical" evidence="10">
    <location>
        <begin position="417"/>
        <end position="440"/>
    </location>
</feature>
<dbReference type="CDD" id="cd18596">
    <property type="entry name" value="ABC_6TM_VMR1_D1_like"/>
    <property type="match status" value="1"/>
</dbReference>
<feature type="transmembrane region" description="Helical" evidence="10">
    <location>
        <begin position="590"/>
        <end position="609"/>
    </location>
</feature>
<dbReference type="GO" id="GO:0140359">
    <property type="term" value="F:ABC-type transporter activity"/>
    <property type="evidence" value="ECO:0007669"/>
    <property type="project" value="InterPro"/>
</dbReference>
<accession>A0A8H3TQ85</accession>
<feature type="domain" description="ABC transmembrane type-1" evidence="12">
    <location>
        <begin position="378"/>
        <end position="726"/>
    </location>
</feature>
<dbReference type="Proteomes" id="UP000620104">
    <property type="component" value="Unassembled WGS sequence"/>
</dbReference>
<keyword evidence="8 10" id="KW-0472">Membrane</keyword>
<dbReference type="SUPFAM" id="SSF90123">
    <property type="entry name" value="ABC transporter transmembrane region"/>
    <property type="match status" value="2"/>
</dbReference>
<dbReference type="CDD" id="cd03250">
    <property type="entry name" value="ABCC_MRP_domain1"/>
    <property type="match status" value="1"/>
</dbReference>
<dbReference type="Gene3D" id="3.40.50.300">
    <property type="entry name" value="P-loop containing nucleotide triphosphate hydrolases"/>
    <property type="match status" value="2"/>
</dbReference>
<evidence type="ECO:0000313" key="13">
    <source>
        <dbReference type="EMBL" id="GHJ85381.1"/>
    </source>
</evidence>
<feature type="domain" description="ABC transporter" evidence="11">
    <location>
        <begin position="763"/>
        <end position="1005"/>
    </location>
</feature>
<sequence>MDVGQAQVAFVAAAAGSHDRKQILRHTPPHHIGRMDTLFLLPILIGVSVLSIALALAYRPVTRWFSRNFGRRRTHAPLFQDDADDEQPTPAPAYMPSKGLFNDFKAHIADIGGYIFGFELARLVCLAALLALSIYATIVAQAPRLPNDRLNTLDFNGDESVSSKKHRKHGKKKHRQNSGINDLSTQEWAEFSVAGFYLYCAALSFSLLCLKTKSRLRSAIFWQSHLLLLSAWILYIYRDLWPLATFHLTPIDILHVAPWLTWSRLSILSVTAVLLPLLRPRHYRPVNPSNPQEEPHPEQVASVLSLLSFQFVEPLIRQAAKVDSLPYEDLPPMTDYDRAIYLSEKHMTKLDPIRRQQKGLPRRHLFWGVAQTFWKEYLIMAGLMIVKCVMDFASPIGINQLLNYLQSKGRHAQIRPIVWIVWLFLGPVLASMSFHLYIFITTRCLVRTEAIFSQLILEHSLRIRMQDDDREDDSLVEAEGPAIVIEDTNGVAHGQTVVEATNSGDAAIHPVETDSLPDTDSTAKTGAEATCKDEKKKAGGNILGRINTLIATDIDNIIEARDLAMLFVYAPLQLVLAIVFLYQILSWSSLIGMLVLVITLPIPGMLAKLMNSIQGKLMAASTERIGEITEAVGAVRMLKMFAWEAKSAERIHEKREKELKLSRQKQIVSQLTDSANFLLPVATTCVTFLLYTVVEKKALTAGKVFSSIAVFDLIREQLHQVTWFVTCVIQGKVSIERLDDFLNNTELLESFDQDHAPSQVPEVRSEDEIVIRHAAFKWQRPDSTSKRQFRLKIDDLRFPKGKISIIAGPTGCGKTSLLLGLLGEMIFEPLEKDGYYVLPRAGGIALATQDPWVTAGTIRSNITFGCPFDLPRYNAVLNVCALETDIKLMPDGDLTEIGEKGINLSGGQKARLSLARCVYSNSEIILLDDVLSALDTYTSKTIVDKLFNSDLIQNRTVIMVTHHVQLLRQVASFIVHLSSNGTVASQGDIESALKNDPQLEKEFAEDEKEIQQEDDYEKEADGQPDEKKEKPAAKLVLEEEKAVGRIQFKTLSIFLHALGGITFWTLWPLGCLLVELVYASAPLVLGRWANAYDAAEDPRDVSVAYWLGLYTAFVVGQAIVWNIVNVSFVFAGIKASRVLHERLVKSIFGTNLRFYDATPVGRIVSRFTKDIKTIDGSFQRLFVALMELTISLLLRFCYLVYFVPKFSWVALVLGFIGAWLGNRYIHCQMCVKREMSNAKSPIYSQLNSAIAGVISIRAYGAQNAFRADTQGKLDRYTRTATTFYSLNRWVSFRIDVLGGLLASGLAAYLVYTRHGLDPAIVGFSLTIAVSVSQIILYWVRISNEFEVSANSVERLQDYCTIEQEPHHTAKGEPPAAWPTSGEIVLKQLSAKYSEDGPTVLDDISVTISSGAKIGIVGRTGSGKSTTALALLRLIPTTGTVLIDGIDTRTVNLDDLRSRIALVMQDPVLLSGSLRFNLDPYDMYEDHELNAAMSASGLSATRQSKDGLSTPMALTLETAITSGGSNLSQGQRQLVALARALVRQAKILIMDEATASVDFETDTLVQKAIKQLKDVTILTIAHRLDTIIEYDRILVLDAGKKVEFDSPANLLKNQDSFFRRLVENSGHKEQLFALGSAKA</sequence>
<feature type="transmembrane region" description="Helical" evidence="10">
    <location>
        <begin position="123"/>
        <end position="142"/>
    </location>
</feature>
<dbReference type="InterPro" id="IPR017871">
    <property type="entry name" value="ABC_transporter-like_CS"/>
</dbReference>
<keyword evidence="5" id="KW-0547">Nucleotide-binding</keyword>
<feature type="compositionally biased region" description="Acidic residues" evidence="9">
    <location>
        <begin position="1003"/>
        <end position="1018"/>
    </location>
</feature>
<evidence type="ECO:0000313" key="14">
    <source>
        <dbReference type="Proteomes" id="UP000620104"/>
    </source>
</evidence>
<dbReference type="Pfam" id="PF00664">
    <property type="entry name" value="ABC_membrane"/>
    <property type="match status" value="2"/>
</dbReference>
<evidence type="ECO:0000256" key="6">
    <source>
        <dbReference type="ARBA" id="ARBA00022840"/>
    </source>
</evidence>
<dbReference type="InterPro" id="IPR050173">
    <property type="entry name" value="ABC_transporter_C-like"/>
</dbReference>
<dbReference type="PANTHER" id="PTHR24223:SF356">
    <property type="entry name" value="ATP-BINDING CASSETTE TRANSPORTER ABC4"/>
    <property type="match status" value="1"/>
</dbReference>
<dbReference type="CDD" id="cd18604">
    <property type="entry name" value="ABC_6TM_VMR1_D2_like"/>
    <property type="match status" value="1"/>
</dbReference>
<evidence type="ECO:0000259" key="11">
    <source>
        <dbReference type="PROSITE" id="PS50893"/>
    </source>
</evidence>
<feature type="transmembrane region" description="Helical" evidence="10">
    <location>
        <begin position="1053"/>
        <end position="1078"/>
    </location>
</feature>
<evidence type="ECO:0000256" key="7">
    <source>
        <dbReference type="ARBA" id="ARBA00022989"/>
    </source>
</evidence>
<evidence type="ECO:0000256" key="9">
    <source>
        <dbReference type="SAM" id="MobiDB-lite"/>
    </source>
</evidence>
<dbReference type="FunFam" id="3.40.50.300:FF:000838">
    <property type="entry name" value="ABC multidrug transporter (Eurofung)"/>
    <property type="match status" value="1"/>
</dbReference>